<gene>
    <name evidence="2" type="ORF">GETHPA_09520</name>
</gene>
<protein>
    <recommendedName>
        <fullName evidence="1">DUF4382 domain-containing protein</fullName>
    </recommendedName>
</protein>
<evidence type="ECO:0000313" key="3">
    <source>
        <dbReference type="Proteomes" id="UP001165089"/>
    </source>
</evidence>
<keyword evidence="3" id="KW-1185">Reference proteome</keyword>
<proteinExistence type="predicted"/>
<feature type="domain" description="DUF4382" evidence="1">
    <location>
        <begin position="33"/>
        <end position="163"/>
    </location>
</feature>
<dbReference type="Proteomes" id="UP001165089">
    <property type="component" value="Unassembled WGS sequence"/>
</dbReference>
<evidence type="ECO:0000313" key="2">
    <source>
        <dbReference type="EMBL" id="GLH69419.1"/>
    </source>
</evidence>
<accession>A0ABQ5Q4Y1</accession>
<dbReference type="PROSITE" id="PS51257">
    <property type="entry name" value="PROKAR_LIPOPROTEIN"/>
    <property type="match status" value="1"/>
</dbReference>
<dbReference type="Pfam" id="PF14321">
    <property type="entry name" value="DUF4382"/>
    <property type="match status" value="1"/>
</dbReference>
<dbReference type="RefSeq" id="WP_285723439.1">
    <property type="nucleotide sequence ID" value="NZ_BSDD01000002.1"/>
</dbReference>
<evidence type="ECO:0000259" key="1">
    <source>
        <dbReference type="Pfam" id="PF14321"/>
    </source>
</evidence>
<sequence>MPFRRLIAPLLILAAGLACGGGGGDIRWGGGATGTLVVRLGSDSFPGYDQAVVSLEKVEGTLDGSTWTPLGTVQATYDLMALQNGNSTVILPAASVPAGTYSQFRLTWATKNYANPINLAAYVVPTGAATGQPMGMPTTTILPGPVTVPSGGSATAQLMLSGQQAVQARPGTSPYTFQPTGQAFDTTKVASIAGKLLDGTTPLAGTEVFAETLDGSLTVPTIQRRAFTDAAGNYLLEALPASTNTAYYVVAQPGNAVATYAAQAATPVIVTSASAYTANLAFSGPTAPGALTLTLTPASTATQGTWGELRQTLPTGTSGAAILIIRSQTAASGLSQDQVYFTALPPGIYGVAAQRSTSGAAPVTVKAATTQAVTAGATTTTTLSY</sequence>
<dbReference type="EMBL" id="BSDD01000002">
    <property type="protein sequence ID" value="GLH69419.1"/>
    <property type="molecule type" value="Genomic_DNA"/>
</dbReference>
<comment type="caution">
    <text evidence="2">The sequence shown here is derived from an EMBL/GenBank/DDBJ whole genome shotgun (WGS) entry which is preliminary data.</text>
</comment>
<organism evidence="2 3">
    <name type="scientific">Geothrix rubra</name>
    <dbReference type="NCBI Taxonomy" id="2927977"/>
    <lineage>
        <taxon>Bacteria</taxon>
        <taxon>Pseudomonadati</taxon>
        <taxon>Acidobacteriota</taxon>
        <taxon>Holophagae</taxon>
        <taxon>Holophagales</taxon>
        <taxon>Holophagaceae</taxon>
        <taxon>Geothrix</taxon>
    </lineage>
</organism>
<name>A0ABQ5Q4Y1_9BACT</name>
<dbReference type="InterPro" id="IPR025491">
    <property type="entry name" value="DUF4382"/>
</dbReference>
<reference evidence="2 3" key="1">
    <citation type="journal article" date="2023" name="Antonie Van Leeuwenhoek">
        <title>Mesoterricola silvestris gen. nov., sp. nov., Mesoterricola sediminis sp. nov., Geothrix oryzae sp. nov., Geothrix edaphica sp. nov., Geothrix rubra sp. nov., and Geothrix limicola sp. nov., six novel members of Acidobacteriota isolated from soils.</title>
        <authorList>
            <person name="Itoh H."/>
            <person name="Sugisawa Y."/>
            <person name="Mise K."/>
            <person name="Xu Z."/>
            <person name="Kuniyasu M."/>
            <person name="Ushijima N."/>
            <person name="Kawano K."/>
            <person name="Kobayashi E."/>
            <person name="Shiratori Y."/>
            <person name="Masuda Y."/>
            <person name="Senoo K."/>
        </authorList>
    </citation>
    <scope>NUCLEOTIDE SEQUENCE [LARGE SCALE GENOMIC DNA]</scope>
    <source>
        <strain evidence="2 3">Red803</strain>
    </source>
</reference>